<dbReference type="Proteomes" id="UP001296873">
    <property type="component" value="Unassembled WGS sequence"/>
</dbReference>
<gene>
    <name evidence="1" type="ORF">CKO28_00620</name>
</gene>
<protein>
    <submittedName>
        <fullName evidence="1">Uncharacterized protein</fullName>
    </submittedName>
</protein>
<name>A0ABS1D940_9PROT</name>
<evidence type="ECO:0000313" key="2">
    <source>
        <dbReference type="Proteomes" id="UP001296873"/>
    </source>
</evidence>
<keyword evidence="2" id="KW-1185">Reference proteome</keyword>
<dbReference type="EMBL" id="NRRL01000001">
    <property type="protein sequence ID" value="MBK1666544.1"/>
    <property type="molecule type" value="Genomic_DNA"/>
</dbReference>
<dbReference type="RefSeq" id="WP_200338594.1">
    <property type="nucleotide sequence ID" value="NZ_NRRL01000001.1"/>
</dbReference>
<reference evidence="1 2" key="1">
    <citation type="journal article" date="2020" name="Microorganisms">
        <title>Osmotic Adaptation and Compatible Solute Biosynthesis of Phototrophic Bacteria as Revealed from Genome Analyses.</title>
        <authorList>
            <person name="Imhoff J.F."/>
            <person name="Rahn T."/>
            <person name="Kunzel S."/>
            <person name="Keller A."/>
            <person name="Neulinger S.C."/>
        </authorList>
    </citation>
    <scope>NUCLEOTIDE SEQUENCE [LARGE SCALE GENOMIC DNA]</scope>
    <source>
        <strain evidence="1 2">DSM 9895</strain>
    </source>
</reference>
<sequence>MNIDLDNRKMQTLARALRRELNLGDDHRGVLDALAKGFGFKSYGAMKDNLSASPNDTAATAPAVSADLVTFAVLPDGFRVQVLDPENQPIEAIDEGDSSGDSVTRTGPGFPGVGYRKLFVWARDRALECARKYGLPDTRVLHDTDLEDLAEEDLPEGVSADPTDWPKNVEVTFAPTVQSLGVTVSIFASDNADFVAQLRSLASKLVPLVNNGLNEIGGLNIPGAGDYGLHLSLAEPGRIVDIYED</sequence>
<accession>A0ABS1D940</accession>
<comment type="caution">
    <text evidence="1">The sequence shown here is derived from an EMBL/GenBank/DDBJ whole genome shotgun (WGS) entry which is preliminary data.</text>
</comment>
<evidence type="ECO:0000313" key="1">
    <source>
        <dbReference type="EMBL" id="MBK1666544.1"/>
    </source>
</evidence>
<proteinExistence type="predicted"/>
<organism evidence="1 2">
    <name type="scientific">Rhodovibrio sodomensis</name>
    <dbReference type="NCBI Taxonomy" id="1088"/>
    <lineage>
        <taxon>Bacteria</taxon>
        <taxon>Pseudomonadati</taxon>
        <taxon>Pseudomonadota</taxon>
        <taxon>Alphaproteobacteria</taxon>
        <taxon>Rhodospirillales</taxon>
        <taxon>Rhodovibrionaceae</taxon>
        <taxon>Rhodovibrio</taxon>
    </lineage>
</organism>